<proteinExistence type="predicted"/>
<name>D7ML36_ARALL</name>
<gene>
    <name evidence="1" type="ORF">ARALYDRAFT_917711</name>
</gene>
<evidence type="ECO:0000313" key="2">
    <source>
        <dbReference type="Proteomes" id="UP000008694"/>
    </source>
</evidence>
<organism evidence="2">
    <name type="scientific">Arabidopsis lyrata subsp. lyrata</name>
    <name type="common">Lyre-leaved rock-cress</name>
    <dbReference type="NCBI Taxonomy" id="81972"/>
    <lineage>
        <taxon>Eukaryota</taxon>
        <taxon>Viridiplantae</taxon>
        <taxon>Streptophyta</taxon>
        <taxon>Embryophyta</taxon>
        <taxon>Tracheophyta</taxon>
        <taxon>Spermatophyta</taxon>
        <taxon>Magnoliopsida</taxon>
        <taxon>eudicotyledons</taxon>
        <taxon>Gunneridae</taxon>
        <taxon>Pentapetalae</taxon>
        <taxon>rosids</taxon>
        <taxon>malvids</taxon>
        <taxon>Brassicales</taxon>
        <taxon>Brassicaceae</taxon>
        <taxon>Camelineae</taxon>
        <taxon>Arabidopsis</taxon>
    </lineage>
</organism>
<keyword evidence="2" id="KW-1185">Reference proteome</keyword>
<dbReference type="AlphaFoldDB" id="D7ML36"/>
<dbReference type="HOGENOM" id="CLU_1973546_0_0_1"/>
<protein>
    <submittedName>
        <fullName evidence="1">Uncharacterized protein</fullName>
    </submittedName>
</protein>
<accession>D7ML36</accession>
<sequence>MGFDGLNQIHIKYKLNKSFQFSNQNVDQQVLLPSSSCMHRRIRYSSAVAITATFPNRLLVINRSYSRLCPGNFPIYNKWTVRGCRSFLLPCLLGLDADCIPQMFIFAPLIPPSRRLRDHCSKTIIVP</sequence>
<dbReference type="Gramene" id="scaffold_801111.1">
    <property type="protein sequence ID" value="scaffold_801111.1"/>
    <property type="gene ID" value="scaffold_801111.1"/>
</dbReference>
<reference evidence="2" key="1">
    <citation type="journal article" date="2011" name="Nat. Genet.">
        <title>The Arabidopsis lyrata genome sequence and the basis of rapid genome size change.</title>
        <authorList>
            <person name="Hu T.T."/>
            <person name="Pattyn P."/>
            <person name="Bakker E.G."/>
            <person name="Cao J."/>
            <person name="Cheng J.-F."/>
            <person name="Clark R.M."/>
            <person name="Fahlgren N."/>
            <person name="Fawcett J.A."/>
            <person name="Grimwood J."/>
            <person name="Gundlach H."/>
            <person name="Haberer G."/>
            <person name="Hollister J.D."/>
            <person name="Ossowski S."/>
            <person name="Ottilar R.P."/>
            <person name="Salamov A.A."/>
            <person name="Schneeberger K."/>
            <person name="Spannagl M."/>
            <person name="Wang X."/>
            <person name="Yang L."/>
            <person name="Nasrallah M.E."/>
            <person name="Bergelson J."/>
            <person name="Carrington J.C."/>
            <person name="Gaut B.S."/>
            <person name="Schmutz J."/>
            <person name="Mayer K.F.X."/>
            <person name="Van de Peer Y."/>
            <person name="Grigoriev I.V."/>
            <person name="Nordborg M."/>
            <person name="Weigel D."/>
            <person name="Guo Y.-L."/>
        </authorList>
    </citation>
    <scope>NUCLEOTIDE SEQUENCE [LARGE SCALE GENOMIC DNA]</scope>
    <source>
        <strain evidence="2">cv. MN47</strain>
    </source>
</reference>
<evidence type="ECO:0000313" key="1">
    <source>
        <dbReference type="EMBL" id="EFH40138.1"/>
    </source>
</evidence>
<dbReference type="Proteomes" id="UP000008694">
    <property type="component" value="Unassembled WGS sequence"/>
</dbReference>
<dbReference type="EMBL" id="GL348720">
    <property type="protein sequence ID" value="EFH40138.1"/>
    <property type="molecule type" value="Genomic_DNA"/>
</dbReference>